<dbReference type="InterPro" id="IPR021133">
    <property type="entry name" value="HEAT_type_2"/>
</dbReference>
<evidence type="ECO:0008006" key="4">
    <source>
        <dbReference type="Google" id="ProtNLM"/>
    </source>
</evidence>
<sequence>MEPAPLWEGLEAVDWAGLRHNYGSAEDVPGLLRRCAGPDPEDAEEAAFELHNLLYHQGGWICSAAPAALPFLLRLASASRVRCRLTVLDLVAMLAGEESQLAERFLAPGWAPTWERLLPDVLALLADPDPEVRRAATAAVGFCASPGALLLPALLRCWQAESDLVNRLDLVLALGPAVAREPVGDRAEEVDTLLRALLDAPEPQLRLAAVHALAPAAPGLAASRLDTVLDAVRAPSVELWRRSSTMETGVQGVQQWTAGLFAGASPAFALGLLADHPDAEQRAGGLAQAGGLLARWRSPGEALLPAVAARLEDPDTEVRYRAAGLLACLGPSAAAHADAVAALLGDTAARRTRTGETVAQAALWALARMNDPRCVPGLAAYVAGHRSGFALSCYSSVRSGHDTGLPDLAEVLSALPDHAELLLPGICDRLAGTTDPGALKQLCDVLAAWGPAAKAAVPRLLELLADDRGWTAAATALAGIGPAGNAGRQLLLARSAAATGTDAELAAWAYWRVGGDPGPALEVLGPAATEGRFPHPALRKLADLGPHAAPFADRLRMVAGPPGDWTDVEAAHALWAATGDTEHTVPVLLEAVRGLAEGDYQPVMLSAVRHLARIGPAARPAADLLRHLPACDRRLHHFSGRRAFTEDEAIRAALDELLTAVE</sequence>
<evidence type="ECO:0000313" key="2">
    <source>
        <dbReference type="EMBL" id="OEU97414.1"/>
    </source>
</evidence>
<protein>
    <recommendedName>
        <fullName evidence="4">PBS lyase</fullName>
    </recommendedName>
</protein>
<reference evidence="2 3" key="1">
    <citation type="journal article" date="2016" name="Front. Microbiol.">
        <title>Comparative Genomics Analysis of Streptomyces Species Reveals Their Adaptation to the Marine Environment and Their Diversity at the Genomic Level.</title>
        <authorList>
            <person name="Tian X."/>
            <person name="Zhang Z."/>
            <person name="Yang T."/>
            <person name="Chen M."/>
            <person name="Li J."/>
            <person name="Chen F."/>
            <person name="Yang J."/>
            <person name="Li W."/>
            <person name="Zhang B."/>
            <person name="Zhang Z."/>
            <person name="Wu J."/>
            <person name="Zhang C."/>
            <person name="Long L."/>
            <person name="Xiao J."/>
        </authorList>
    </citation>
    <scope>NUCLEOTIDE SEQUENCE [LARGE SCALE GENOMIC DNA]</scope>
    <source>
        <strain evidence="2 3">SCSIO M10379</strain>
    </source>
</reference>
<dbReference type="AlphaFoldDB" id="A0A1E7K0G1"/>
<dbReference type="PATRIC" id="fig|943816.4.peg.451"/>
<gene>
    <name evidence="2" type="ORF">AN217_05510</name>
</gene>
<dbReference type="InterPro" id="IPR016024">
    <property type="entry name" value="ARM-type_fold"/>
</dbReference>
<keyword evidence="1" id="KW-0677">Repeat</keyword>
<dbReference type="Proteomes" id="UP000175829">
    <property type="component" value="Unassembled WGS sequence"/>
</dbReference>
<dbReference type="RefSeq" id="WP_069991000.1">
    <property type="nucleotide sequence ID" value="NZ_LJGV01000022.1"/>
</dbReference>
<dbReference type="Gene3D" id="1.25.10.10">
    <property type="entry name" value="Leucine-rich Repeat Variant"/>
    <property type="match status" value="2"/>
</dbReference>
<dbReference type="Pfam" id="PF02985">
    <property type="entry name" value="HEAT"/>
    <property type="match status" value="1"/>
</dbReference>
<organism evidence="2 3">
    <name type="scientific">Streptomyces qinglanensis</name>
    <dbReference type="NCBI Taxonomy" id="943816"/>
    <lineage>
        <taxon>Bacteria</taxon>
        <taxon>Bacillati</taxon>
        <taxon>Actinomycetota</taxon>
        <taxon>Actinomycetes</taxon>
        <taxon>Kitasatosporales</taxon>
        <taxon>Streptomycetaceae</taxon>
        <taxon>Streptomyces</taxon>
    </lineage>
</organism>
<dbReference type="InterPro" id="IPR000357">
    <property type="entry name" value="HEAT"/>
</dbReference>
<dbReference type="EMBL" id="LJGV01000022">
    <property type="protein sequence ID" value="OEU97414.1"/>
    <property type="molecule type" value="Genomic_DNA"/>
</dbReference>
<dbReference type="PROSITE" id="PS50077">
    <property type="entry name" value="HEAT_REPEAT"/>
    <property type="match status" value="1"/>
</dbReference>
<dbReference type="SUPFAM" id="SSF48371">
    <property type="entry name" value="ARM repeat"/>
    <property type="match status" value="1"/>
</dbReference>
<evidence type="ECO:0000313" key="3">
    <source>
        <dbReference type="Proteomes" id="UP000175829"/>
    </source>
</evidence>
<comment type="caution">
    <text evidence="2">The sequence shown here is derived from an EMBL/GenBank/DDBJ whole genome shotgun (WGS) entry which is preliminary data.</text>
</comment>
<accession>A0A1E7K0G1</accession>
<evidence type="ECO:0000256" key="1">
    <source>
        <dbReference type="ARBA" id="ARBA00022737"/>
    </source>
</evidence>
<proteinExistence type="predicted"/>
<dbReference type="InterPro" id="IPR011989">
    <property type="entry name" value="ARM-like"/>
</dbReference>
<name>A0A1E7K0G1_9ACTN</name>